<evidence type="ECO:0000313" key="1">
    <source>
        <dbReference type="EnsemblPlants" id="ONIVA09G18460.1"/>
    </source>
</evidence>
<dbReference type="EnsemblPlants" id="ONIVA09G18460.1">
    <property type="protein sequence ID" value="ONIVA09G18460.1"/>
    <property type="gene ID" value="ONIVA09G18460"/>
</dbReference>
<proteinExistence type="predicted"/>
<reference evidence="1" key="1">
    <citation type="submission" date="2015-04" db="UniProtKB">
        <authorList>
            <consortium name="EnsemblPlants"/>
        </authorList>
    </citation>
    <scope>IDENTIFICATION</scope>
    <source>
        <strain evidence="1">SL10</strain>
    </source>
</reference>
<keyword evidence="2" id="KW-1185">Reference proteome</keyword>
<organism evidence="1">
    <name type="scientific">Oryza nivara</name>
    <name type="common">Indian wild rice</name>
    <name type="synonym">Oryza sativa f. spontanea</name>
    <dbReference type="NCBI Taxonomy" id="4536"/>
    <lineage>
        <taxon>Eukaryota</taxon>
        <taxon>Viridiplantae</taxon>
        <taxon>Streptophyta</taxon>
        <taxon>Embryophyta</taxon>
        <taxon>Tracheophyta</taxon>
        <taxon>Spermatophyta</taxon>
        <taxon>Magnoliopsida</taxon>
        <taxon>Liliopsida</taxon>
        <taxon>Poales</taxon>
        <taxon>Poaceae</taxon>
        <taxon>BOP clade</taxon>
        <taxon>Oryzoideae</taxon>
        <taxon>Oryzeae</taxon>
        <taxon>Oryzinae</taxon>
        <taxon>Oryza</taxon>
    </lineage>
</organism>
<dbReference type="AlphaFoldDB" id="A0A0E0IMS7"/>
<sequence length="147" mass="15954">MSSPELSRKRHRRTFTSSQSCRVPCALSWSTPPPSFAEDGKRRLSVAPTADKVQAARRSSPFARPPSQTADVVARLCVALGCAPSRRSKSRSAVVAARTHQLAGPPSFRWLVVEEKWDQERAIWELGFCPSLLVGASSEAGTIGAVH</sequence>
<dbReference type="Gramene" id="ONIVA09G18460.1">
    <property type="protein sequence ID" value="ONIVA09G18460.1"/>
    <property type="gene ID" value="ONIVA09G18460"/>
</dbReference>
<dbReference type="Proteomes" id="UP000006591">
    <property type="component" value="Chromosome 9"/>
</dbReference>
<accession>A0A0E0IMS7</accession>
<protein>
    <submittedName>
        <fullName evidence="1">Uncharacterized protein</fullName>
    </submittedName>
</protein>
<dbReference type="HOGENOM" id="CLU_1771128_0_0_1"/>
<name>A0A0E0IMS7_ORYNI</name>
<evidence type="ECO:0000313" key="2">
    <source>
        <dbReference type="Proteomes" id="UP000006591"/>
    </source>
</evidence>
<dbReference type="OMA" id="CALSWST"/>
<reference evidence="1" key="2">
    <citation type="submission" date="2018-04" db="EMBL/GenBank/DDBJ databases">
        <title>OnivRS2 (Oryza nivara Reference Sequence Version 2).</title>
        <authorList>
            <person name="Zhang J."/>
            <person name="Kudrna D."/>
            <person name="Lee S."/>
            <person name="Talag J."/>
            <person name="Rajasekar S."/>
            <person name="Welchert J."/>
            <person name="Hsing Y.-I."/>
            <person name="Wing R.A."/>
        </authorList>
    </citation>
    <scope>NUCLEOTIDE SEQUENCE [LARGE SCALE GENOMIC DNA]</scope>
    <source>
        <strain evidence="1">SL10</strain>
    </source>
</reference>